<dbReference type="PRINTS" id="PR00700">
    <property type="entry name" value="PRTYPHPHTASE"/>
</dbReference>
<dbReference type="InterPro" id="IPR000387">
    <property type="entry name" value="Tyr_Pase_dom"/>
</dbReference>
<comment type="similarity">
    <text evidence="2">Belongs to the protein-tyrosine phosphatase family. Non-receptor class 1 subfamily.</text>
</comment>
<evidence type="ECO:0000313" key="10">
    <source>
        <dbReference type="EMBL" id="KAA0200605.1"/>
    </source>
</evidence>
<keyword evidence="7" id="KW-0472">Membrane</keyword>
<dbReference type="InterPro" id="IPR000242">
    <property type="entry name" value="PTP_cat"/>
</dbReference>
<comment type="caution">
    <text evidence="10">The sequence shown here is derived from an EMBL/GenBank/DDBJ whole genome shotgun (WGS) entry which is preliminary data.</text>
</comment>
<evidence type="ECO:0000256" key="7">
    <source>
        <dbReference type="ARBA" id="ARBA00023136"/>
    </source>
</evidence>
<dbReference type="InterPro" id="IPR029021">
    <property type="entry name" value="Prot-tyrosine_phosphatase-like"/>
</dbReference>
<dbReference type="InterPro" id="IPR003595">
    <property type="entry name" value="Tyr_Pase_cat"/>
</dbReference>
<dbReference type="PROSITE" id="PS00383">
    <property type="entry name" value="TYR_PHOSPHATASE_1"/>
    <property type="match status" value="1"/>
</dbReference>
<dbReference type="Proteomes" id="UP000728185">
    <property type="component" value="Unassembled WGS sequence"/>
</dbReference>
<evidence type="ECO:0000256" key="3">
    <source>
        <dbReference type="ARBA" id="ARBA00013064"/>
    </source>
</evidence>
<dbReference type="AlphaFoldDB" id="A0A8E0S6J3"/>
<gene>
    <name evidence="10" type="ORF">FBUS_06352</name>
</gene>
<dbReference type="Gene3D" id="3.90.190.10">
    <property type="entry name" value="Protein tyrosine phosphatase superfamily"/>
    <property type="match status" value="1"/>
</dbReference>
<keyword evidence="6" id="KW-0904">Protein phosphatase</keyword>
<dbReference type="SUPFAM" id="SSF52799">
    <property type="entry name" value="(Phosphotyrosine protein) phosphatases II"/>
    <property type="match status" value="1"/>
</dbReference>
<dbReference type="Pfam" id="PF00102">
    <property type="entry name" value="Y_phosphatase"/>
    <property type="match status" value="1"/>
</dbReference>
<dbReference type="GO" id="GO:0019901">
    <property type="term" value="F:protein kinase binding"/>
    <property type="evidence" value="ECO:0007669"/>
    <property type="project" value="TreeGrafter"/>
</dbReference>
<keyword evidence="4" id="KW-0597">Phosphoprotein</keyword>
<dbReference type="SMART" id="SM00404">
    <property type="entry name" value="PTPc_motif"/>
    <property type="match status" value="1"/>
</dbReference>
<feature type="domain" description="Tyrosine specific protein phosphatases" evidence="9">
    <location>
        <begin position="30"/>
        <end position="78"/>
    </location>
</feature>
<comment type="subcellular location">
    <subcellularLocation>
        <location evidence="1">Endomembrane system</location>
    </subcellularLocation>
</comment>
<evidence type="ECO:0000256" key="4">
    <source>
        <dbReference type="ARBA" id="ARBA00022553"/>
    </source>
</evidence>
<sequence>MLTGEQHDVLHLHFTNWPDFGVPFSPSSLLDFLWTVRNSGALDDPKRPAVIHCSAGVGRSGAFVLIDLALHLVSLPEASVFTFHIWEGKPLGNHMPAVVTLFMVCGQPKSHDSS</sequence>
<dbReference type="InterPro" id="IPR016130">
    <property type="entry name" value="Tyr_Pase_AS"/>
</dbReference>
<evidence type="ECO:0000256" key="6">
    <source>
        <dbReference type="ARBA" id="ARBA00022912"/>
    </source>
</evidence>
<protein>
    <recommendedName>
        <fullName evidence="3">protein-tyrosine-phosphatase</fullName>
        <ecNumber evidence="3">3.1.3.48</ecNumber>
    </recommendedName>
</protein>
<dbReference type="GO" id="GO:0046426">
    <property type="term" value="P:negative regulation of receptor signaling pathway via JAK-STAT"/>
    <property type="evidence" value="ECO:0007669"/>
    <property type="project" value="TreeGrafter"/>
</dbReference>
<evidence type="ECO:0000259" key="8">
    <source>
        <dbReference type="PROSITE" id="PS50055"/>
    </source>
</evidence>
<evidence type="ECO:0000259" key="9">
    <source>
        <dbReference type="PROSITE" id="PS50056"/>
    </source>
</evidence>
<evidence type="ECO:0000256" key="1">
    <source>
        <dbReference type="ARBA" id="ARBA00004308"/>
    </source>
</evidence>
<dbReference type="EC" id="3.1.3.48" evidence="3"/>
<keyword evidence="11" id="KW-1185">Reference proteome</keyword>
<accession>A0A8E0S6J3</accession>
<dbReference type="PROSITE" id="PS50056">
    <property type="entry name" value="TYR_PHOSPHATASE_2"/>
    <property type="match status" value="1"/>
</dbReference>
<dbReference type="PANTHER" id="PTHR46047:SF3">
    <property type="entry name" value="TYROSINE-PROTEIN PHOSPHATASE NON-RECEPTOR TYPE 61F"/>
    <property type="match status" value="1"/>
</dbReference>
<dbReference type="GO" id="GO:0004726">
    <property type="term" value="F:non-membrane spanning protein tyrosine phosphatase activity"/>
    <property type="evidence" value="ECO:0007669"/>
    <property type="project" value="TreeGrafter"/>
</dbReference>
<keyword evidence="5" id="KW-0378">Hydrolase</keyword>
<feature type="domain" description="Tyrosine-protein phosphatase" evidence="8">
    <location>
        <begin position="1"/>
        <end position="73"/>
    </location>
</feature>
<dbReference type="GO" id="GO:0012505">
    <property type="term" value="C:endomembrane system"/>
    <property type="evidence" value="ECO:0007669"/>
    <property type="project" value="UniProtKB-SubCell"/>
</dbReference>
<dbReference type="GO" id="GO:0005634">
    <property type="term" value="C:nucleus"/>
    <property type="evidence" value="ECO:0007669"/>
    <property type="project" value="TreeGrafter"/>
</dbReference>
<reference evidence="10" key="1">
    <citation type="submission" date="2019-05" db="EMBL/GenBank/DDBJ databases">
        <title>Annotation for the trematode Fasciolopsis buski.</title>
        <authorList>
            <person name="Choi Y.-J."/>
        </authorList>
    </citation>
    <scope>NUCLEOTIDE SEQUENCE</scope>
    <source>
        <strain evidence="10">HT</strain>
        <tissue evidence="10">Whole worm</tissue>
    </source>
</reference>
<proteinExistence type="inferred from homology"/>
<organism evidence="10 11">
    <name type="scientific">Fasciolopsis buskii</name>
    <dbReference type="NCBI Taxonomy" id="27845"/>
    <lineage>
        <taxon>Eukaryota</taxon>
        <taxon>Metazoa</taxon>
        <taxon>Spiralia</taxon>
        <taxon>Lophotrochozoa</taxon>
        <taxon>Platyhelminthes</taxon>
        <taxon>Trematoda</taxon>
        <taxon>Digenea</taxon>
        <taxon>Plagiorchiida</taxon>
        <taxon>Echinostomata</taxon>
        <taxon>Echinostomatoidea</taxon>
        <taxon>Fasciolidae</taxon>
        <taxon>Fasciolopsis</taxon>
    </lineage>
</organism>
<name>A0A8E0S6J3_9TREM</name>
<evidence type="ECO:0000313" key="11">
    <source>
        <dbReference type="Proteomes" id="UP000728185"/>
    </source>
</evidence>
<dbReference type="InterPro" id="IPR051985">
    <property type="entry name" value="NR_tyrosine_phosphatase"/>
</dbReference>
<dbReference type="GO" id="GO:0070373">
    <property type="term" value="P:negative regulation of ERK1 and ERK2 cascade"/>
    <property type="evidence" value="ECO:0007669"/>
    <property type="project" value="TreeGrafter"/>
</dbReference>
<dbReference type="PANTHER" id="PTHR46047">
    <property type="entry name" value="TYROSINE-PROTEIN PHOSPHATASE NON-RECEPTOR TYPE 61F"/>
    <property type="match status" value="1"/>
</dbReference>
<dbReference type="OrthoDB" id="9450131at2759"/>
<dbReference type="EMBL" id="LUCM01000395">
    <property type="protein sequence ID" value="KAA0200605.1"/>
    <property type="molecule type" value="Genomic_DNA"/>
</dbReference>
<evidence type="ECO:0000256" key="5">
    <source>
        <dbReference type="ARBA" id="ARBA00022801"/>
    </source>
</evidence>
<evidence type="ECO:0000256" key="2">
    <source>
        <dbReference type="ARBA" id="ARBA00009701"/>
    </source>
</evidence>
<dbReference type="PROSITE" id="PS50055">
    <property type="entry name" value="TYR_PHOSPHATASE_PTP"/>
    <property type="match status" value="1"/>
</dbReference>
<dbReference type="GO" id="GO:0005737">
    <property type="term" value="C:cytoplasm"/>
    <property type="evidence" value="ECO:0007669"/>
    <property type="project" value="TreeGrafter"/>
</dbReference>